<dbReference type="EMBL" id="JAUSVK010000001">
    <property type="protein sequence ID" value="MDQ0394463.1"/>
    <property type="molecule type" value="Genomic_DNA"/>
</dbReference>
<keyword evidence="2" id="KW-1185">Reference proteome</keyword>
<gene>
    <name evidence="1" type="ORF">J3R73_004255</name>
</gene>
<evidence type="ECO:0000313" key="2">
    <source>
        <dbReference type="Proteomes" id="UP001237448"/>
    </source>
</evidence>
<dbReference type="InterPro" id="IPR007709">
    <property type="entry name" value="N-FG_amidohydro"/>
</dbReference>
<dbReference type="InterPro" id="IPR011227">
    <property type="entry name" value="UCP029730"/>
</dbReference>
<sequence>MHPWHGRSGAMILAADRILLQPGDPEPVELVNADSRHPLVIVCEHAGRAVPAALAGLGLRPADMDKHVAYDIGAASVARKLAAAFGAPLVMQRYSRLVIDCNRPDDARDLIPEVSDGITVPGNCGLGPQDRCRRIAEIFLPYREALDRILDAAPRRIAIAIHSFTPVLAGISRPWDIGFLFRKDVATSHALARALSRRRPDLQVGMNQPYAIDDMSDWFVPQHGERRNLPHSLIEIRNDHLLTEEGCDRWAGLLAACLGELIEDHLS</sequence>
<dbReference type="Proteomes" id="UP001237448">
    <property type="component" value="Unassembled WGS sequence"/>
</dbReference>
<evidence type="ECO:0000313" key="1">
    <source>
        <dbReference type="EMBL" id="MDQ0394463.1"/>
    </source>
</evidence>
<dbReference type="Gene3D" id="3.40.630.40">
    <property type="entry name" value="Zn-dependent exopeptidases"/>
    <property type="match status" value="1"/>
</dbReference>
<name>A0ABU0FIM8_9HYPH</name>
<comment type="caution">
    <text evidence="1">The sequence shown here is derived from an EMBL/GenBank/DDBJ whole genome shotgun (WGS) entry which is preliminary data.</text>
</comment>
<protein>
    <submittedName>
        <fullName evidence="1">N-formylglutamate amidohydrolase</fullName>
    </submittedName>
</protein>
<accession>A0ABU0FIM8</accession>
<dbReference type="SUPFAM" id="SSF53187">
    <property type="entry name" value="Zn-dependent exopeptidases"/>
    <property type="match status" value="1"/>
</dbReference>
<reference evidence="1 2" key="1">
    <citation type="submission" date="2023-07" db="EMBL/GenBank/DDBJ databases">
        <title>Genomic Encyclopedia of Type Strains, Phase IV (KMG-IV): sequencing the most valuable type-strain genomes for metagenomic binning, comparative biology and taxonomic classification.</title>
        <authorList>
            <person name="Goeker M."/>
        </authorList>
    </citation>
    <scope>NUCLEOTIDE SEQUENCE [LARGE SCALE GENOMIC DNA]</scope>
    <source>
        <strain evidence="1 2">DSM 5896</strain>
    </source>
</reference>
<dbReference type="RefSeq" id="WP_307431528.1">
    <property type="nucleotide sequence ID" value="NZ_JAUSVK010000001.1"/>
</dbReference>
<organism evidence="1 2">
    <name type="scientific">Labrys monachus</name>
    <dbReference type="NCBI Taxonomy" id="217067"/>
    <lineage>
        <taxon>Bacteria</taxon>
        <taxon>Pseudomonadati</taxon>
        <taxon>Pseudomonadota</taxon>
        <taxon>Alphaproteobacteria</taxon>
        <taxon>Hyphomicrobiales</taxon>
        <taxon>Xanthobacteraceae</taxon>
        <taxon>Labrys</taxon>
    </lineage>
</organism>
<dbReference type="PIRSF" id="PIRSF029730">
    <property type="entry name" value="UCP029730"/>
    <property type="match status" value="1"/>
</dbReference>
<proteinExistence type="predicted"/>
<dbReference type="Pfam" id="PF05013">
    <property type="entry name" value="FGase"/>
    <property type="match status" value="1"/>
</dbReference>